<dbReference type="Proteomes" id="UP000298652">
    <property type="component" value="Chromosome 2"/>
</dbReference>
<dbReference type="EMBL" id="CM016553">
    <property type="protein sequence ID" value="TKW30401.1"/>
    <property type="molecule type" value="Genomic_DNA"/>
</dbReference>
<name>A0A4U6VL43_SETVI</name>
<gene>
    <name evidence="2" type="ORF">SEVIR_2G034250v2</name>
</gene>
<accession>A0A4U6VL43</accession>
<protein>
    <recommendedName>
        <fullName evidence="4">Secreted protein</fullName>
    </recommendedName>
</protein>
<feature type="chain" id="PRO_5020931759" description="Secreted protein" evidence="1">
    <location>
        <begin position="21"/>
        <end position="69"/>
    </location>
</feature>
<evidence type="ECO:0000313" key="3">
    <source>
        <dbReference type="Proteomes" id="UP000298652"/>
    </source>
</evidence>
<evidence type="ECO:0000256" key="1">
    <source>
        <dbReference type="SAM" id="SignalP"/>
    </source>
</evidence>
<dbReference type="AlphaFoldDB" id="A0A4U6VL43"/>
<evidence type="ECO:0008006" key="4">
    <source>
        <dbReference type="Google" id="ProtNLM"/>
    </source>
</evidence>
<proteinExistence type="predicted"/>
<evidence type="ECO:0000313" key="2">
    <source>
        <dbReference type="EMBL" id="TKW30401.1"/>
    </source>
</evidence>
<keyword evidence="3" id="KW-1185">Reference proteome</keyword>
<reference evidence="2" key="1">
    <citation type="submission" date="2019-03" db="EMBL/GenBank/DDBJ databases">
        <title>WGS assembly of Setaria viridis.</title>
        <authorList>
            <person name="Huang P."/>
            <person name="Jenkins J."/>
            <person name="Grimwood J."/>
            <person name="Barry K."/>
            <person name="Healey A."/>
            <person name="Mamidi S."/>
            <person name="Sreedasyam A."/>
            <person name="Shu S."/>
            <person name="Feldman M."/>
            <person name="Wu J."/>
            <person name="Yu Y."/>
            <person name="Chen C."/>
            <person name="Johnson J."/>
            <person name="Rokhsar D."/>
            <person name="Baxter I."/>
            <person name="Schmutz J."/>
            <person name="Brutnell T."/>
            <person name="Kellogg E."/>
        </authorList>
    </citation>
    <scope>NUCLEOTIDE SEQUENCE [LARGE SCALE GENOMIC DNA]</scope>
</reference>
<sequence>MQTKICSNFLLLVRLFYSTGRDTCGDRTKQHHVAFVHECKSSTLLEIWTCTNIARIPRYELVSATPTWI</sequence>
<dbReference type="Gramene" id="TKW30401">
    <property type="protein sequence ID" value="TKW30401"/>
    <property type="gene ID" value="SEVIR_2G034250v2"/>
</dbReference>
<organism evidence="2 3">
    <name type="scientific">Setaria viridis</name>
    <name type="common">Green bristlegrass</name>
    <name type="synonym">Setaria italica subsp. viridis</name>
    <dbReference type="NCBI Taxonomy" id="4556"/>
    <lineage>
        <taxon>Eukaryota</taxon>
        <taxon>Viridiplantae</taxon>
        <taxon>Streptophyta</taxon>
        <taxon>Embryophyta</taxon>
        <taxon>Tracheophyta</taxon>
        <taxon>Spermatophyta</taxon>
        <taxon>Magnoliopsida</taxon>
        <taxon>Liliopsida</taxon>
        <taxon>Poales</taxon>
        <taxon>Poaceae</taxon>
        <taxon>PACMAD clade</taxon>
        <taxon>Panicoideae</taxon>
        <taxon>Panicodae</taxon>
        <taxon>Paniceae</taxon>
        <taxon>Cenchrinae</taxon>
        <taxon>Setaria</taxon>
    </lineage>
</organism>
<feature type="signal peptide" evidence="1">
    <location>
        <begin position="1"/>
        <end position="20"/>
    </location>
</feature>
<keyword evidence="1" id="KW-0732">Signal</keyword>